<feature type="transmembrane region" description="Helical" evidence="1">
    <location>
        <begin position="129"/>
        <end position="146"/>
    </location>
</feature>
<keyword evidence="3" id="KW-0808">Transferase</keyword>
<evidence type="ECO:0000313" key="6">
    <source>
        <dbReference type="Proteomes" id="UP000618382"/>
    </source>
</evidence>
<dbReference type="SUPFAM" id="SSF55874">
    <property type="entry name" value="ATPase domain of HSP90 chaperone/DNA topoisomerase II/histidine kinase"/>
    <property type="match status" value="1"/>
</dbReference>
<evidence type="ECO:0000313" key="5">
    <source>
        <dbReference type="Proteomes" id="UP000577956"/>
    </source>
</evidence>
<proteinExistence type="predicted"/>
<sequence length="453" mass="48899">MTGAETLPDIPRVLTAVAEWSACLVYLAAVGRRAPWVRLVPACLTGLAALVAVQVVAGRLPLPLWAVGMASAVAVMLALTWRAGRLPLRAAAYLTARALVLAELVASLHWQLHCFFFPGSVLPTTPGQVGLVVLLYGAGFTLAWALERRTFPWDTLADVGAREIAQAAAIALATFFMSNLSFLGTSTPFTGRLGPEVFYIRTLVDLCGLVALHAQQGQRLEAHARAEVQAVDGVLRAQHEQYLQSKRSIEAVQRTYHDLKHQIAVVRAEDDPARRHAHLDEIEHAIREHGTYVRTGNQVLDVVLTTKKAMSVERGVELTCVADGSLLDFVSVVDICSVLGNALDNAVEAAGAVPAEDERLVRLALFAQGDLVMVVVENRYHGHRLVEHGRFATTKADRTRHGWGLKSIGHTARKYGGSMTTHAADGWFTLRILLPRPAPAGAGRPGASATATR</sequence>
<dbReference type="Proteomes" id="UP000577956">
    <property type="component" value="Unassembled WGS sequence"/>
</dbReference>
<dbReference type="EMBL" id="BONN01000001">
    <property type="protein sequence ID" value="GIG31178.1"/>
    <property type="molecule type" value="Genomic_DNA"/>
</dbReference>
<feature type="domain" description="Sensor histidine kinase NatK-like C-terminal" evidence="2">
    <location>
        <begin position="332"/>
        <end position="435"/>
    </location>
</feature>
<feature type="transmembrane region" description="Helical" evidence="1">
    <location>
        <begin position="91"/>
        <end position="109"/>
    </location>
</feature>
<protein>
    <submittedName>
        <fullName evidence="3">Sensor histidine kinase</fullName>
    </submittedName>
</protein>
<dbReference type="Gene3D" id="3.30.565.10">
    <property type="entry name" value="Histidine kinase-like ATPase, C-terminal domain"/>
    <property type="match status" value="1"/>
</dbReference>
<evidence type="ECO:0000313" key="4">
    <source>
        <dbReference type="EMBL" id="NYD85815.1"/>
    </source>
</evidence>
<dbReference type="CDD" id="cd16935">
    <property type="entry name" value="HATPase_AgrC-ComD-like"/>
    <property type="match status" value="1"/>
</dbReference>
<evidence type="ECO:0000313" key="3">
    <source>
        <dbReference type="EMBL" id="GIG31178.1"/>
    </source>
</evidence>
<accession>A0A7Y9FEM4</accession>
<keyword evidence="3" id="KW-0418">Kinase</keyword>
<dbReference type="GO" id="GO:0016301">
    <property type="term" value="F:kinase activity"/>
    <property type="evidence" value="ECO:0007669"/>
    <property type="project" value="UniProtKB-KW"/>
</dbReference>
<evidence type="ECO:0000259" key="2">
    <source>
        <dbReference type="Pfam" id="PF14501"/>
    </source>
</evidence>
<feature type="transmembrane region" description="Helical" evidence="1">
    <location>
        <begin position="62"/>
        <end position="79"/>
    </location>
</feature>
<feature type="transmembrane region" description="Helical" evidence="1">
    <location>
        <begin position="167"/>
        <end position="185"/>
    </location>
</feature>
<dbReference type="RefSeq" id="WP_140457557.1">
    <property type="nucleotide sequence ID" value="NZ_BAABFI010000002.1"/>
</dbReference>
<dbReference type="Pfam" id="PF14501">
    <property type="entry name" value="HATPase_c_5"/>
    <property type="match status" value="1"/>
</dbReference>
<feature type="transmembrane region" description="Helical" evidence="1">
    <location>
        <begin position="12"/>
        <end position="29"/>
    </location>
</feature>
<evidence type="ECO:0000256" key="1">
    <source>
        <dbReference type="SAM" id="Phobius"/>
    </source>
</evidence>
<name>A0A7Y9FEM4_9CELL</name>
<keyword evidence="1" id="KW-0812">Transmembrane</keyword>
<feature type="transmembrane region" description="Helical" evidence="1">
    <location>
        <begin position="36"/>
        <end position="56"/>
    </location>
</feature>
<organism evidence="4 5">
    <name type="scientific">Cellulomonas oligotrophica</name>
    <dbReference type="NCBI Taxonomy" id="931536"/>
    <lineage>
        <taxon>Bacteria</taxon>
        <taxon>Bacillati</taxon>
        <taxon>Actinomycetota</taxon>
        <taxon>Actinomycetes</taxon>
        <taxon>Micrococcales</taxon>
        <taxon>Cellulomonadaceae</taxon>
        <taxon>Cellulomonas</taxon>
    </lineage>
</organism>
<comment type="caution">
    <text evidence="4">The sequence shown here is derived from an EMBL/GenBank/DDBJ whole genome shotgun (WGS) entry which is preliminary data.</text>
</comment>
<dbReference type="Proteomes" id="UP000618382">
    <property type="component" value="Unassembled WGS sequence"/>
</dbReference>
<dbReference type="InterPro" id="IPR032834">
    <property type="entry name" value="NatK-like_C"/>
</dbReference>
<gene>
    <name evidence="4" type="ORF">BKA21_001364</name>
    <name evidence="3" type="ORF">Col01nite_03370</name>
</gene>
<reference evidence="4 5" key="1">
    <citation type="submission" date="2020-07" db="EMBL/GenBank/DDBJ databases">
        <title>Sequencing the genomes of 1000 actinobacteria strains.</title>
        <authorList>
            <person name="Klenk H.-P."/>
        </authorList>
    </citation>
    <scope>NUCLEOTIDE SEQUENCE [LARGE SCALE GENOMIC DNA]</scope>
    <source>
        <strain evidence="4 5">DSM 24482</strain>
    </source>
</reference>
<dbReference type="EMBL" id="JACCBK010000001">
    <property type="protein sequence ID" value="NYD85815.1"/>
    <property type="molecule type" value="Genomic_DNA"/>
</dbReference>
<keyword evidence="1" id="KW-1133">Transmembrane helix</keyword>
<keyword evidence="6" id="KW-1185">Reference proteome</keyword>
<reference evidence="3 6" key="2">
    <citation type="submission" date="2021-01" db="EMBL/GenBank/DDBJ databases">
        <title>Whole genome shotgun sequence of Cellulomonas oligotrophica NBRC 109435.</title>
        <authorList>
            <person name="Komaki H."/>
            <person name="Tamura T."/>
        </authorList>
    </citation>
    <scope>NUCLEOTIDE SEQUENCE [LARGE SCALE GENOMIC DNA]</scope>
    <source>
        <strain evidence="3 6">NBRC 109435</strain>
    </source>
</reference>
<dbReference type="InterPro" id="IPR036890">
    <property type="entry name" value="HATPase_C_sf"/>
</dbReference>
<keyword evidence="1" id="KW-0472">Membrane</keyword>
<dbReference type="AlphaFoldDB" id="A0A7Y9FEM4"/>